<reference evidence="6" key="3">
    <citation type="submission" date="2025-05" db="UniProtKB">
        <authorList>
            <consortium name="Ensembl"/>
        </authorList>
    </citation>
    <scope>IDENTIFICATION</scope>
</reference>
<gene>
    <name evidence="6" type="primary">LOC108941263</name>
    <name evidence="5" type="ORF">Z043_113099</name>
</gene>
<dbReference type="GO" id="GO:0030424">
    <property type="term" value="C:axon"/>
    <property type="evidence" value="ECO:0007669"/>
    <property type="project" value="TreeGrafter"/>
</dbReference>
<dbReference type="GeneID" id="108941263"/>
<dbReference type="SMART" id="SM00239">
    <property type="entry name" value="C2"/>
    <property type="match status" value="2"/>
</dbReference>
<dbReference type="Proteomes" id="UP000034805">
    <property type="component" value="Unassembled WGS sequence"/>
</dbReference>
<dbReference type="STRING" id="113540.ENSSFOP00015075698"/>
<proteinExistence type="inferred from homology"/>
<dbReference type="InterPro" id="IPR035892">
    <property type="entry name" value="C2_domain_sf"/>
</dbReference>
<dbReference type="GO" id="GO:0030672">
    <property type="term" value="C:synaptic vesicle membrane"/>
    <property type="evidence" value="ECO:0007669"/>
    <property type="project" value="TreeGrafter"/>
</dbReference>
<reference evidence="5 7" key="1">
    <citation type="submission" date="2015-08" db="EMBL/GenBank/DDBJ databases">
        <title>The genome of the Asian arowana (Scleropages formosus).</title>
        <authorList>
            <person name="Tan M.H."/>
            <person name="Gan H.M."/>
            <person name="Croft L.J."/>
            <person name="Austin C.M."/>
        </authorList>
    </citation>
    <scope>NUCLEOTIDE SEQUENCE [LARGE SCALE GENOMIC DNA]</scope>
    <source>
        <strain evidence="5">Aro1</strain>
    </source>
</reference>
<dbReference type="PANTHER" id="PTHR10024">
    <property type="entry name" value="SYNAPTOTAGMIN"/>
    <property type="match status" value="1"/>
</dbReference>
<dbReference type="Pfam" id="PF00168">
    <property type="entry name" value="C2"/>
    <property type="match status" value="2"/>
</dbReference>
<feature type="chain" id="PRO_5010625084" evidence="3">
    <location>
        <begin position="19"/>
        <end position="423"/>
    </location>
</feature>
<dbReference type="PROSITE" id="PS50004">
    <property type="entry name" value="C2"/>
    <property type="match status" value="2"/>
</dbReference>
<dbReference type="InterPro" id="IPR000008">
    <property type="entry name" value="C2_dom"/>
</dbReference>
<feature type="domain" description="C2" evidence="4">
    <location>
        <begin position="157"/>
        <end position="274"/>
    </location>
</feature>
<dbReference type="GO" id="GO:0005509">
    <property type="term" value="F:calcium ion binding"/>
    <property type="evidence" value="ECO:0007669"/>
    <property type="project" value="TreeGrafter"/>
</dbReference>
<dbReference type="SUPFAM" id="SSF49562">
    <property type="entry name" value="C2 domain (Calcium/lipid-binding domain, CaLB)"/>
    <property type="match status" value="2"/>
</dbReference>
<evidence type="ECO:0000256" key="3">
    <source>
        <dbReference type="SAM" id="SignalP"/>
    </source>
</evidence>
<evidence type="ECO:0000313" key="8">
    <source>
        <dbReference type="Proteomes" id="UP000694397"/>
    </source>
</evidence>
<dbReference type="EMBL" id="JARO02004595">
    <property type="protein sequence ID" value="KPP68241.1"/>
    <property type="molecule type" value="Genomic_DNA"/>
</dbReference>
<keyword evidence="8" id="KW-1185">Reference proteome</keyword>
<dbReference type="GO" id="GO:0048488">
    <property type="term" value="P:synaptic vesicle endocytosis"/>
    <property type="evidence" value="ECO:0007669"/>
    <property type="project" value="TreeGrafter"/>
</dbReference>
<feature type="region of interest" description="Disordered" evidence="2">
    <location>
        <begin position="133"/>
        <end position="155"/>
    </location>
</feature>
<comment type="similarity">
    <text evidence="1">Belongs to the synaptotagmin family.</text>
</comment>
<dbReference type="RefSeq" id="XP_018619487.1">
    <property type="nucleotide sequence ID" value="XM_018763971.2"/>
</dbReference>
<reference evidence="6 8" key="2">
    <citation type="submission" date="2019-04" db="EMBL/GenBank/DDBJ databases">
        <authorList>
            <consortium name="Wellcome Sanger Institute Data Sharing"/>
        </authorList>
    </citation>
    <scope>NUCLEOTIDE SEQUENCE [LARGE SCALE GENOMIC DNA]</scope>
</reference>
<dbReference type="GO" id="GO:0048791">
    <property type="term" value="P:calcium ion-regulated exocytosis of neurotransmitter"/>
    <property type="evidence" value="ECO:0007669"/>
    <property type="project" value="TreeGrafter"/>
</dbReference>
<protein>
    <submittedName>
        <fullName evidence="5">Synaptotagmin-13-like</fullName>
    </submittedName>
</protein>
<feature type="domain" description="C2" evidence="4">
    <location>
        <begin position="286"/>
        <end position="419"/>
    </location>
</feature>
<evidence type="ECO:0000259" key="4">
    <source>
        <dbReference type="PROSITE" id="PS50004"/>
    </source>
</evidence>
<dbReference type="PANTHER" id="PTHR10024:SF250">
    <property type="entry name" value="SYNAPTOTAGMIN-13"/>
    <property type="match status" value="1"/>
</dbReference>
<keyword evidence="3" id="KW-0732">Signal</keyword>
<dbReference type="GO" id="GO:0005886">
    <property type="term" value="C:plasma membrane"/>
    <property type="evidence" value="ECO:0007669"/>
    <property type="project" value="TreeGrafter"/>
</dbReference>
<evidence type="ECO:0000313" key="5">
    <source>
        <dbReference type="EMBL" id="KPP68241.1"/>
    </source>
</evidence>
<dbReference type="GO" id="GO:0000149">
    <property type="term" value="F:SNARE binding"/>
    <property type="evidence" value="ECO:0007669"/>
    <property type="project" value="TreeGrafter"/>
</dbReference>
<evidence type="ECO:0000256" key="2">
    <source>
        <dbReference type="SAM" id="MobiDB-lite"/>
    </source>
</evidence>
<name>A0A0N8JZ36_SCLFO</name>
<dbReference type="Gene3D" id="2.60.40.150">
    <property type="entry name" value="C2 domain"/>
    <property type="match status" value="2"/>
</dbReference>
<evidence type="ECO:0000256" key="1">
    <source>
        <dbReference type="ARBA" id="ARBA00006996"/>
    </source>
</evidence>
<evidence type="ECO:0000313" key="7">
    <source>
        <dbReference type="Proteomes" id="UP000034805"/>
    </source>
</evidence>
<dbReference type="AlphaFoldDB" id="A0A0N8JZ36"/>
<dbReference type="KEGG" id="sfm:108941263"/>
<dbReference type="GO" id="GO:0031045">
    <property type="term" value="C:dense core granule"/>
    <property type="evidence" value="ECO:0007669"/>
    <property type="project" value="TreeGrafter"/>
</dbReference>
<accession>A0A0N8JZ36</accession>
<dbReference type="FunFam" id="2.60.40.150:FF:000101">
    <property type="entry name" value="Synaptotagmin 13"/>
    <property type="match status" value="1"/>
</dbReference>
<dbReference type="GeneTree" id="ENSGT00940000160226"/>
<dbReference type="Ensembl" id="ENSSFOT00015072927.1">
    <property type="protein sequence ID" value="ENSSFOP00015075698.1"/>
    <property type="gene ID" value="ENSSFOG00015026665.1"/>
</dbReference>
<feature type="signal peptide" evidence="3">
    <location>
        <begin position="1"/>
        <end position="18"/>
    </location>
</feature>
<dbReference type="OrthoDB" id="9997431at2759"/>
<dbReference type="GO" id="GO:0030276">
    <property type="term" value="F:clathrin binding"/>
    <property type="evidence" value="ECO:0007669"/>
    <property type="project" value="TreeGrafter"/>
</dbReference>
<organism evidence="5 7">
    <name type="scientific">Scleropages formosus</name>
    <name type="common">Asian bonytongue</name>
    <name type="synonym">Osteoglossum formosum</name>
    <dbReference type="NCBI Taxonomy" id="113540"/>
    <lineage>
        <taxon>Eukaryota</taxon>
        <taxon>Metazoa</taxon>
        <taxon>Chordata</taxon>
        <taxon>Craniata</taxon>
        <taxon>Vertebrata</taxon>
        <taxon>Euteleostomi</taxon>
        <taxon>Actinopterygii</taxon>
        <taxon>Neopterygii</taxon>
        <taxon>Teleostei</taxon>
        <taxon>Osteoglossocephala</taxon>
        <taxon>Osteoglossomorpha</taxon>
        <taxon>Osteoglossiformes</taxon>
        <taxon>Osteoglossidae</taxon>
        <taxon>Scleropages</taxon>
    </lineage>
</organism>
<sequence>MIFSSAVVLGATLGTASGALTLCLLSLLCKQYRKGQLEGSQDADPEKTMPSVMHSTEQFSVEKSTEPIQPETQLKFPKTYKPKPSVTSPEVIGLPSYALATTDEPLLDKPATAELEHGILATAESEKVFIIPRQGSTKNGPTGAELKKSPTTSDSVLRPKLHFSLTYQSREKELHVTVMEVEHVNTETGCEGYVAGQLSTPSGRRDAQTTMQRLAPSMRWRERLVFPLPGGCRGEGEVALSLHSWDRFSRHVNLGTMHFKLADVDMMSDAECWVDLQPPKQEVAVSAGEILLSISYLPAANRLGVVVMKARGLQSSKLKDSIDLSVKLALKHQATKLKKKQTRRVKHKMNPVWNEMMMLEVPRDLLAKTSLELEVLNQAGVGRLEPLGRCQLGLQATGTGLQHWQQMLENPRKQIAMWHLLYA</sequence>
<evidence type="ECO:0000313" key="6">
    <source>
        <dbReference type="Ensembl" id="ENSSFOP00015075698.1"/>
    </source>
</evidence>
<dbReference type="GO" id="GO:0001786">
    <property type="term" value="F:phosphatidylserine binding"/>
    <property type="evidence" value="ECO:0007669"/>
    <property type="project" value="TreeGrafter"/>
</dbReference>
<dbReference type="GO" id="GO:0005544">
    <property type="term" value="F:calcium-dependent phospholipid binding"/>
    <property type="evidence" value="ECO:0007669"/>
    <property type="project" value="TreeGrafter"/>
</dbReference>
<dbReference type="Proteomes" id="UP000694397">
    <property type="component" value="Chromosome 11"/>
</dbReference>